<proteinExistence type="predicted"/>
<sequence>MGDRLDFEAVEEEFVRALAEYLPGGQADAALSGAPAVRVALFDAVHNLNNNLDLGHSDQPEEFILERICQAILDGQSNGLSEAEGRALAKAAVRCVESPDGFNLDADLEFADPDNLTPAQQMVEDARNEVEEEMDEHGDNEHGHDGHGGEHGHGDGHGEDHNHGDHEHGHGEHNGR</sequence>
<name>A0ABR0KHY0_9EURO</name>
<feature type="region of interest" description="Disordered" evidence="1">
    <location>
        <begin position="126"/>
        <end position="176"/>
    </location>
</feature>
<keyword evidence="3" id="KW-1185">Reference proteome</keyword>
<evidence type="ECO:0000313" key="2">
    <source>
        <dbReference type="EMBL" id="KAK5096989.1"/>
    </source>
</evidence>
<reference evidence="2 3" key="1">
    <citation type="submission" date="2023-08" db="EMBL/GenBank/DDBJ databases">
        <title>Black Yeasts Isolated from many extreme environments.</title>
        <authorList>
            <person name="Coleine C."/>
            <person name="Stajich J.E."/>
            <person name="Selbmann L."/>
        </authorList>
    </citation>
    <scope>NUCLEOTIDE SEQUENCE [LARGE SCALE GENOMIC DNA]</scope>
    <source>
        <strain evidence="2 3">CCFEE 5885</strain>
    </source>
</reference>
<feature type="compositionally biased region" description="Basic and acidic residues" evidence="1">
    <location>
        <begin position="137"/>
        <end position="176"/>
    </location>
</feature>
<organism evidence="2 3">
    <name type="scientific">Lithohypha guttulata</name>
    <dbReference type="NCBI Taxonomy" id="1690604"/>
    <lineage>
        <taxon>Eukaryota</taxon>
        <taxon>Fungi</taxon>
        <taxon>Dikarya</taxon>
        <taxon>Ascomycota</taxon>
        <taxon>Pezizomycotina</taxon>
        <taxon>Eurotiomycetes</taxon>
        <taxon>Chaetothyriomycetidae</taxon>
        <taxon>Chaetothyriales</taxon>
        <taxon>Trichomeriaceae</taxon>
        <taxon>Lithohypha</taxon>
    </lineage>
</organism>
<dbReference type="Proteomes" id="UP001345013">
    <property type="component" value="Unassembled WGS sequence"/>
</dbReference>
<protein>
    <submittedName>
        <fullName evidence="2">Uncharacterized protein</fullName>
    </submittedName>
</protein>
<gene>
    <name evidence="2" type="ORF">LTR24_002430</name>
</gene>
<evidence type="ECO:0000313" key="3">
    <source>
        <dbReference type="Proteomes" id="UP001345013"/>
    </source>
</evidence>
<dbReference type="EMBL" id="JAVRRG010000020">
    <property type="protein sequence ID" value="KAK5096989.1"/>
    <property type="molecule type" value="Genomic_DNA"/>
</dbReference>
<evidence type="ECO:0000256" key="1">
    <source>
        <dbReference type="SAM" id="MobiDB-lite"/>
    </source>
</evidence>
<comment type="caution">
    <text evidence="2">The sequence shown here is derived from an EMBL/GenBank/DDBJ whole genome shotgun (WGS) entry which is preliminary data.</text>
</comment>
<accession>A0ABR0KHY0</accession>